<evidence type="ECO:0000259" key="5">
    <source>
        <dbReference type="PROSITE" id="PS51767"/>
    </source>
</evidence>
<feature type="transmembrane region" description="Helical" evidence="3">
    <location>
        <begin position="446"/>
        <end position="468"/>
    </location>
</feature>
<feature type="compositionally biased region" description="Basic and acidic residues" evidence="2">
    <location>
        <begin position="836"/>
        <end position="860"/>
    </location>
</feature>
<protein>
    <recommendedName>
        <fullName evidence="5">Peptidase A1 domain-containing protein</fullName>
    </recommendedName>
</protein>
<dbReference type="InterPro" id="IPR001461">
    <property type="entry name" value="Aspartic_peptidase_A1"/>
</dbReference>
<evidence type="ECO:0000313" key="7">
    <source>
        <dbReference type="Proteomes" id="UP000829364"/>
    </source>
</evidence>
<organism evidence="6 7">
    <name type="scientific">Purpureocillium takamizusanense</name>
    <dbReference type="NCBI Taxonomy" id="2060973"/>
    <lineage>
        <taxon>Eukaryota</taxon>
        <taxon>Fungi</taxon>
        <taxon>Dikarya</taxon>
        <taxon>Ascomycota</taxon>
        <taxon>Pezizomycotina</taxon>
        <taxon>Sordariomycetes</taxon>
        <taxon>Hypocreomycetidae</taxon>
        <taxon>Hypocreales</taxon>
        <taxon>Ophiocordycipitaceae</taxon>
        <taxon>Purpureocillium</taxon>
    </lineage>
</organism>
<dbReference type="RefSeq" id="XP_047845430.1">
    <property type="nucleotide sequence ID" value="XM_047989429.1"/>
</dbReference>
<dbReference type="PANTHER" id="PTHR47966:SF51">
    <property type="entry name" value="BETA-SITE APP-CLEAVING ENZYME, ISOFORM A-RELATED"/>
    <property type="match status" value="1"/>
</dbReference>
<gene>
    <name evidence="6" type="ORF">JDV02_007888</name>
</gene>
<comment type="similarity">
    <text evidence="1">Belongs to the peptidase A1 family.</text>
</comment>
<keyword evidence="3" id="KW-0472">Membrane</keyword>
<feature type="compositionally biased region" description="Polar residues" evidence="2">
    <location>
        <begin position="682"/>
        <end position="699"/>
    </location>
</feature>
<dbReference type="InterPro" id="IPR034164">
    <property type="entry name" value="Pepsin-like_dom"/>
</dbReference>
<dbReference type="OrthoDB" id="5233646at2759"/>
<evidence type="ECO:0000256" key="1">
    <source>
        <dbReference type="ARBA" id="ARBA00007447"/>
    </source>
</evidence>
<feature type="compositionally biased region" description="Polar residues" evidence="2">
    <location>
        <begin position="488"/>
        <end position="498"/>
    </location>
</feature>
<feature type="compositionally biased region" description="Polar residues" evidence="2">
    <location>
        <begin position="620"/>
        <end position="639"/>
    </location>
</feature>
<keyword evidence="3" id="KW-0812">Transmembrane</keyword>
<proteinExistence type="inferred from homology"/>
<feature type="region of interest" description="Disordered" evidence="2">
    <location>
        <begin position="540"/>
        <end position="570"/>
    </location>
</feature>
<evidence type="ECO:0000256" key="2">
    <source>
        <dbReference type="SAM" id="MobiDB-lite"/>
    </source>
</evidence>
<evidence type="ECO:0000256" key="3">
    <source>
        <dbReference type="SAM" id="Phobius"/>
    </source>
</evidence>
<sequence>MLSAASLAVTAAAVALAGVVNALDPTPISLMAGDWLGIDGNWSTAQFLLGSKSDLVNVIVSTGLSEFWAVGGGGCAGDELTCSNARGGLYSPTKSAHWSALGIYELGPQYLGIRANGQYGLDTINAYSPVNDIGFGMSNVLMSAINTTDPFLGMFGLGIQQASFNNRTIAESPMTQAVKSFGWIPSYTYGFTAGAHYRGTVLSATLGGFDIKRFVSHDNRFTLDPKEGIPRPLVRGIQVAVNNVDDKPKHWSSMTEILSDWSSSFTAIVDSSTPHLWLPEEVCNRFVHALNITYNDTYGLYTLTNDQYRSFTSKDAVQFTFSLTSYDNHDNFGLPLQVPGVVNITLPLKAFVSLLEYPYHSQIKYGDPAVPYFNLKRTKGKTFILGRSFLQEAYLITRFDSAAYSIHQARFPAEGDAELQAVKQPNNSPYPGPPPPKTEGLSTGQMVGIAVGVVLLCVVMISALCLYCRRRKRLRKAKAADETEGKDSASTLASDSPRTPVSRIFSKIARRAKSRRVARGNEQDAQVPFEAPDCQIYELPAPVPPVELDGGSDESSDFGETELGTDNTENLSAYELARRKLDRQLQGPVPAYSPPDDGAMLSPEKSIPDLRPAEIHFVTDQPSPISPTRSRGGDSNTLPGSEPSPVSPRADWNGSEPPSPVTASLPPRSSSKGTRSGVGKTESVTSGTHRSRSTISTVPATPAADSQPIPSTSIQRTPIDPSRVICLGPLPENIQARRSHPIPRIVGSDGRSIPLSMFNTTSMPSEGSLGSNYTEEEERYVEEMTRQTGPSQARPYHASHQPSRRNEDQRTTLPSHPEETVQAKSTAHSDSSSIRPRLDPGRDLIHVPQMAEKRYSWEHD</sequence>
<dbReference type="InterPro" id="IPR021109">
    <property type="entry name" value="Peptidase_aspartic_dom_sf"/>
</dbReference>
<dbReference type="PANTHER" id="PTHR47966">
    <property type="entry name" value="BETA-SITE APP-CLEAVING ENZYME, ISOFORM A-RELATED"/>
    <property type="match status" value="1"/>
</dbReference>
<keyword evidence="3" id="KW-1133">Transmembrane helix</keyword>
<dbReference type="InterPro" id="IPR033121">
    <property type="entry name" value="PEPTIDASE_A1"/>
</dbReference>
<dbReference type="GO" id="GO:0000324">
    <property type="term" value="C:fungal-type vacuole"/>
    <property type="evidence" value="ECO:0007669"/>
    <property type="project" value="TreeGrafter"/>
</dbReference>
<dbReference type="AlphaFoldDB" id="A0A9Q8VEJ2"/>
<dbReference type="PROSITE" id="PS51767">
    <property type="entry name" value="PEPTIDASE_A1"/>
    <property type="match status" value="1"/>
</dbReference>
<dbReference type="GeneID" id="72069836"/>
<feature type="region of interest" description="Disordered" evidence="2">
    <location>
        <begin position="758"/>
        <end position="860"/>
    </location>
</feature>
<dbReference type="Gene3D" id="2.40.70.10">
    <property type="entry name" value="Acid Proteases"/>
    <property type="match status" value="2"/>
</dbReference>
<dbReference type="Pfam" id="PF00026">
    <property type="entry name" value="Asp"/>
    <property type="match status" value="1"/>
</dbReference>
<feature type="region of interest" description="Disordered" evidence="2">
    <location>
        <begin position="618"/>
        <end position="726"/>
    </location>
</feature>
<dbReference type="SUPFAM" id="SSF50630">
    <property type="entry name" value="Acid proteases"/>
    <property type="match status" value="1"/>
</dbReference>
<keyword evidence="7" id="KW-1185">Reference proteome</keyword>
<feature type="compositionally biased region" description="Basic and acidic residues" evidence="2">
    <location>
        <begin position="804"/>
        <end position="821"/>
    </location>
</feature>
<dbReference type="GO" id="GO:0006508">
    <property type="term" value="P:proteolysis"/>
    <property type="evidence" value="ECO:0007669"/>
    <property type="project" value="InterPro"/>
</dbReference>
<feature type="compositionally biased region" description="Basic and acidic residues" evidence="2">
    <location>
        <begin position="478"/>
        <end position="487"/>
    </location>
</feature>
<feature type="compositionally biased region" description="Polar residues" evidence="2">
    <location>
        <begin position="822"/>
        <end position="834"/>
    </location>
</feature>
<feature type="region of interest" description="Disordered" evidence="2">
    <location>
        <begin position="477"/>
        <end position="498"/>
    </location>
</feature>
<evidence type="ECO:0000256" key="4">
    <source>
        <dbReference type="SAM" id="SignalP"/>
    </source>
</evidence>
<feature type="chain" id="PRO_5040378697" description="Peptidase A1 domain-containing protein" evidence="4">
    <location>
        <begin position="23"/>
        <end position="860"/>
    </location>
</feature>
<accession>A0A9Q8VEJ2</accession>
<feature type="compositionally biased region" description="Acidic residues" evidence="2">
    <location>
        <begin position="550"/>
        <end position="560"/>
    </location>
</feature>
<dbReference type="KEGG" id="ptkz:JDV02_007888"/>
<dbReference type="Proteomes" id="UP000829364">
    <property type="component" value="Chromosome 7"/>
</dbReference>
<reference evidence="6" key="1">
    <citation type="submission" date="2021-11" db="EMBL/GenBank/DDBJ databases">
        <title>Purpureocillium_takamizusanense_genome.</title>
        <authorList>
            <person name="Nguyen N.-H."/>
        </authorList>
    </citation>
    <scope>NUCLEOTIDE SEQUENCE</scope>
    <source>
        <strain evidence="6">PT3</strain>
    </source>
</reference>
<dbReference type="CDD" id="cd05471">
    <property type="entry name" value="pepsin_like"/>
    <property type="match status" value="1"/>
</dbReference>
<feature type="domain" description="Peptidase A1" evidence="5">
    <location>
        <begin position="43"/>
        <end position="407"/>
    </location>
</feature>
<evidence type="ECO:0000313" key="6">
    <source>
        <dbReference type="EMBL" id="UNI21949.1"/>
    </source>
</evidence>
<dbReference type="EMBL" id="CP086360">
    <property type="protein sequence ID" value="UNI21949.1"/>
    <property type="molecule type" value="Genomic_DNA"/>
</dbReference>
<name>A0A9Q8VEJ2_9HYPO</name>
<keyword evidence="4" id="KW-0732">Signal</keyword>
<dbReference type="GO" id="GO:0004190">
    <property type="term" value="F:aspartic-type endopeptidase activity"/>
    <property type="evidence" value="ECO:0007669"/>
    <property type="project" value="InterPro"/>
</dbReference>
<feature type="compositionally biased region" description="Polar residues" evidence="2">
    <location>
        <begin position="758"/>
        <end position="773"/>
    </location>
</feature>
<feature type="region of interest" description="Disordered" evidence="2">
    <location>
        <begin position="584"/>
        <end position="606"/>
    </location>
</feature>
<feature type="signal peptide" evidence="4">
    <location>
        <begin position="1"/>
        <end position="22"/>
    </location>
</feature>